<keyword evidence="5" id="KW-1003">Cell membrane</keyword>
<keyword evidence="7 10" id="KW-1133">Transmembrane helix</keyword>
<gene>
    <name evidence="11" type="ORF">KDK92_14330</name>
</gene>
<dbReference type="PANTHER" id="PTHR43823:SF3">
    <property type="entry name" value="MULTIDRUG EXPORT PROTEIN MEPA"/>
    <property type="match status" value="1"/>
</dbReference>
<evidence type="ECO:0000256" key="6">
    <source>
        <dbReference type="ARBA" id="ARBA00022692"/>
    </source>
</evidence>
<feature type="transmembrane region" description="Helical" evidence="10">
    <location>
        <begin position="236"/>
        <end position="260"/>
    </location>
</feature>
<evidence type="ECO:0000313" key="12">
    <source>
        <dbReference type="Proteomes" id="UP001056429"/>
    </source>
</evidence>
<feature type="transmembrane region" description="Helical" evidence="10">
    <location>
        <begin position="358"/>
        <end position="380"/>
    </location>
</feature>
<feature type="transmembrane region" description="Helical" evidence="10">
    <location>
        <begin position="417"/>
        <end position="440"/>
    </location>
</feature>
<comment type="similarity">
    <text evidence="2">Belongs to the multi antimicrobial extrusion (MATE) (TC 2.A.66.1) family. MepA subfamily.</text>
</comment>
<dbReference type="Proteomes" id="UP001056429">
    <property type="component" value="Unassembled WGS sequence"/>
</dbReference>
<feature type="transmembrane region" description="Helical" evidence="10">
    <location>
        <begin position="387"/>
        <end position="411"/>
    </location>
</feature>
<evidence type="ECO:0000313" key="11">
    <source>
        <dbReference type="EMBL" id="MCM1990905.1"/>
    </source>
</evidence>
<comment type="subcellular location">
    <subcellularLocation>
        <location evidence="1">Cell membrane</location>
        <topology evidence="1">Multi-pass membrane protein</topology>
    </subcellularLocation>
</comment>
<dbReference type="GO" id="GO:0005886">
    <property type="term" value="C:plasma membrane"/>
    <property type="evidence" value="ECO:0007669"/>
    <property type="project" value="UniProtKB-SubCell"/>
</dbReference>
<evidence type="ECO:0000256" key="3">
    <source>
        <dbReference type="ARBA" id="ARBA00022106"/>
    </source>
</evidence>
<dbReference type="PIRSF" id="PIRSF006603">
    <property type="entry name" value="DinF"/>
    <property type="match status" value="1"/>
</dbReference>
<keyword evidence="4" id="KW-0813">Transport</keyword>
<accession>A0A9J6P499</accession>
<dbReference type="GO" id="GO:0046677">
    <property type="term" value="P:response to antibiotic"/>
    <property type="evidence" value="ECO:0007669"/>
    <property type="project" value="UniProtKB-KW"/>
</dbReference>
<keyword evidence="6 10" id="KW-0812">Transmembrane</keyword>
<dbReference type="NCBIfam" id="TIGR00797">
    <property type="entry name" value="matE"/>
    <property type="match status" value="1"/>
</dbReference>
<feature type="transmembrane region" description="Helical" evidence="10">
    <location>
        <begin position="195"/>
        <end position="216"/>
    </location>
</feature>
<evidence type="ECO:0000256" key="5">
    <source>
        <dbReference type="ARBA" id="ARBA00022475"/>
    </source>
</evidence>
<dbReference type="AlphaFoldDB" id="A0A9J6P499"/>
<feature type="transmembrane region" description="Helical" evidence="10">
    <location>
        <begin position="137"/>
        <end position="158"/>
    </location>
</feature>
<evidence type="ECO:0000256" key="10">
    <source>
        <dbReference type="SAM" id="Phobius"/>
    </source>
</evidence>
<dbReference type="Pfam" id="PF01554">
    <property type="entry name" value="MatE"/>
    <property type="match status" value="2"/>
</dbReference>
<feature type="transmembrane region" description="Helical" evidence="10">
    <location>
        <begin position="272"/>
        <end position="294"/>
    </location>
</feature>
<keyword evidence="9" id="KW-0046">Antibiotic resistance</keyword>
<feature type="transmembrane region" description="Helical" evidence="10">
    <location>
        <begin position="94"/>
        <end position="117"/>
    </location>
</feature>
<feature type="transmembrane region" description="Helical" evidence="10">
    <location>
        <begin position="53"/>
        <end position="73"/>
    </location>
</feature>
<comment type="caution">
    <text evidence="11">The sequence shown here is derived from an EMBL/GenBank/DDBJ whole genome shotgun (WGS) entry which is preliminary data.</text>
</comment>
<reference evidence="11" key="1">
    <citation type="journal article" date="2021" name="mSystems">
        <title>Bacteria and Archaea Synergistically Convert Glycine Betaine to Biogenic Methane in the Formosa Cold Seep of the South China Sea.</title>
        <authorList>
            <person name="Li L."/>
            <person name="Zhang W."/>
            <person name="Zhang S."/>
            <person name="Song L."/>
            <person name="Sun Q."/>
            <person name="Zhang H."/>
            <person name="Xiang H."/>
            <person name="Dong X."/>
        </authorList>
    </citation>
    <scope>NUCLEOTIDE SEQUENCE</scope>
    <source>
        <strain evidence="11">ZWT</strain>
    </source>
</reference>
<dbReference type="InterPro" id="IPR048279">
    <property type="entry name" value="MdtK-like"/>
</dbReference>
<evidence type="ECO:0000256" key="7">
    <source>
        <dbReference type="ARBA" id="ARBA00022989"/>
    </source>
</evidence>
<feature type="transmembrane region" description="Helical" evidence="10">
    <location>
        <begin position="170"/>
        <end position="189"/>
    </location>
</feature>
<dbReference type="InterPro" id="IPR051327">
    <property type="entry name" value="MATE_MepA_subfamily"/>
</dbReference>
<keyword evidence="12" id="KW-1185">Reference proteome</keyword>
<evidence type="ECO:0000256" key="1">
    <source>
        <dbReference type="ARBA" id="ARBA00004651"/>
    </source>
</evidence>
<keyword evidence="8 10" id="KW-0472">Membrane</keyword>
<feature type="transmembrane region" description="Helical" evidence="10">
    <location>
        <begin position="20"/>
        <end position="41"/>
    </location>
</feature>
<dbReference type="RefSeq" id="WP_250860016.1">
    <property type="nucleotide sequence ID" value="NZ_JAGSOJ010000003.1"/>
</dbReference>
<name>A0A9J6P499_9CLOT</name>
<sequence length="454" mass="49317">MNSRAEMLGNGKISKVLLKLSLPATVGMIVNALYNVVDAFFVGRYVSQEALGALTVAMPIQMIIMAFALMIGIGAASSLSRSLGAKEIEKADHVVGNAIISILVVSIVISGVGLIFLDQLMNAFGATGDIIGYAKEYTFIILIGTLYYPFVVACNNLIRAEGNAMDSMMIMIIGTGLNLILDPIFIGVLNMGIKGAAFATIISQFASLLYIFRYYFKGNSSVKLRKKHFKVDFSIITEICTVGFSSFMRNFLASGIAILVNNMLKEFGGSDALSIYGAVNRITMFLFMPIFGVIQGMQPIAGFNYGAKKYDRVLEVVKITTIVTIIIATVGVVIGEIFAEPIVGAFFSNKALVGDAAMVLRILICVIPIVGIQIVGGSLYQSIGKALPSFVITMLRQVIIFIPLLLILPMVMEDRLLAVWITYPLSDLLSTLITSILIMAELRKIRRLHEETIL</sequence>
<evidence type="ECO:0000256" key="8">
    <source>
        <dbReference type="ARBA" id="ARBA00023136"/>
    </source>
</evidence>
<dbReference type="CDD" id="cd13143">
    <property type="entry name" value="MATE_MepA_like"/>
    <property type="match status" value="1"/>
</dbReference>
<dbReference type="EMBL" id="JAGSOJ010000003">
    <property type="protein sequence ID" value="MCM1990905.1"/>
    <property type="molecule type" value="Genomic_DNA"/>
</dbReference>
<evidence type="ECO:0000256" key="9">
    <source>
        <dbReference type="ARBA" id="ARBA00023251"/>
    </source>
</evidence>
<feature type="transmembrane region" description="Helical" evidence="10">
    <location>
        <begin position="315"/>
        <end position="338"/>
    </location>
</feature>
<evidence type="ECO:0000256" key="4">
    <source>
        <dbReference type="ARBA" id="ARBA00022448"/>
    </source>
</evidence>
<dbReference type="InterPro" id="IPR002528">
    <property type="entry name" value="MATE_fam"/>
</dbReference>
<dbReference type="PANTHER" id="PTHR43823">
    <property type="entry name" value="SPORULATION PROTEIN YKVU"/>
    <property type="match status" value="1"/>
</dbReference>
<dbReference type="GO" id="GO:0042910">
    <property type="term" value="F:xenobiotic transmembrane transporter activity"/>
    <property type="evidence" value="ECO:0007669"/>
    <property type="project" value="InterPro"/>
</dbReference>
<organism evidence="11 12">
    <name type="scientific">Oceanirhabdus seepicola</name>
    <dbReference type="NCBI Taxonomy" id="2828781"/>
    <lineage>
        <taxon>Bacteria</taxon>
        <taxon>Bacillati</taxon>
        <taxon>Bacillota</taxon>
        <taxon>Clostridia</taxon>
        <taxon>Eubacteriales</taxon>
        <taxon>Clostridiaceae</taxon>
        <taxon>Oceanirhabdus</taxon>
    </lineage>
</organism>
<dbReference type="GO" id="GO:0015297">
    <property type="term" value="F:antiporter activity"/>
    <property type="evidence" value="ECO:0007669"/>
    <property type="project" value="InterPro"/>
</dbReference>
<evidence type="ECO:0000256" key="2">
    <source>
        <dbReference type="ARBA" id="ARBA00008417"/>
    </source>
</evidence>
<reference evidence="11" key="2">
    <citation type="submission" date="2021-04" db="EMBL/GenBank/DDBJ databases">
        <authorList>
            <person name="Dong X."/>
        </authorList>
    </citation>
    <scope>NUCLEOTIDE SEQUENCE</scope>
    <source>
        <strain evidence="11">ZWT</strain>
    </source>
</reference>
<dbReference type="InterPro" id="IPR045070">
    <property type="entry name" value="MATE_MepA-like"/>
</dbReference>
<proteinExistence type="inferred from homology"/>
<protein>
    <recommendedName>
        <fullName evidence="3">Multidrug export protein MepA</fullName>
    </recommendedName>
</protein>